<dbReference type="OrthoDB" id="1393670at2759"/>
<dbReference type="SUPFAM" id="SSF53474">
    <property type="entry name" value="alpha/beta-Hydrolases"/>
    <property type="match status" value="1"/>
</dbReference>
<dbReference type="Proteomes" id="UP000008064">
    <property type="component" value="Unassembled WGS sequence"/>
</dbReference>
<dbReference type="InterPro" id="IPR029058">
    <property type="entry name" value="AB_hydrolase_fold"/>
</dbReference>
<dbReference type="KEGG" id="sla:SERLADRAFT_480010"/>
<organism>
    <name type="scientific">Serpula lacrymans var. lacrymans (strain S7.9)</name>
    <name type="common">Dry rot fungus</name>
    <dbReference type="NCBI Taxonomy" id="578457"/>
    <lineage>
        <taxon>Eukaryota</taxon>
        <taxon>Fungi</taxon>
        <taxon>Dikarya</taxon>
        <taxon>Basidiomycota</taxon>
        <taxon>Agaricomycotina</taxon>
        <taxon>Agaricomycetes</taxon>
        <taxon>Agaricomycetidae</taxon>
        <taxon>Boletales</taxon>
        <taxon>Coniophorineae</taxon>
        <taxon>Serpulaceae</taxon>
        <taxon>Serpula</taxon>
    </lineage>
</organism>
<accession>F8PD93</accession>
<gene>
    <name evidence="2" type="ORF">SERLADRAFT_480010</name>
</gene>
<dbReference type="EMBL" id="GL945445">
    <property type="protein sequence ID" value="EGO18942.1"/>
    <property type="molecule type" value="Genomic_DNA"/>
</dbReference>
<dbReference type="PANTHER" id="PTHR17630">
    <property type="entry name" value="DIENELACTONE HYDROLASE"/>
    <property type="match status" value="1"/>
</dbReference>
<feature type="domain" description="Dienelactone hydrolase" evidence="1">
    <location>
        <begin position="35"/>
        <end position="247"/>
    </location>
</feature>
<dbReference type="Pfam" id="PF01738">
    <property type="entry name" value="DLH"/>
    <property type="match status" value="1"/>
</dbReference>
<dbReference type="RefSeq" id="XP_007324166.1">
    <property type="nucleotide sequence ID" value="XM_007324104.1"/>
</dbReference>
<dbReference type="Gene3D" id="3.40.50.1820">
    <property type="entry name" value="alpha/beta hydrolase"/>
    <property type="match status" value="1"/>
</dbReference>
<reference evidence="2" key="1">
    <citation type="submission" date="2011-04" db="EMBL/GenBank/DDBJ databases">
        <title>Evolution of plant cell wall degrading machinery underlies the functional diversity of forest fungi.</title>
        <authorList>
            <consortium name="US DOE Joint Genome Institute (JGI-PGF)"/>
            <person name="Eastwood D.C."/>
            <person name="Floudas D."/>
            <person name="Binder M."/>
            <person name="Majcherczyk A."/>
            <person name="Schneider P."/>
            <person name="Aerts A."/>
            <person name="Asiegbu F.O."/>
            <person name="Baker S.E."/>
            <person name="Barry K."/>
            <person name="Bendiksby M."/>
            <person name="Blumentritt M."/>
            <person name="Coutinho P.M."/>
            <person name="Cullen D."/>
            <person name="Cullen D."/>
            <person name="Gathman A."/>
            <person name="Goodell B."/>
            <person name="Henrissat B."/>
            <person name="Ihrmark K."/>
            <person name="Kauserud H."/>
            <person name="Kohler A."/>
            <person name="LaButti K."/>
            <person name="Lapidus A."/>
            <person name="Lavin J.L."/>
            <person name="Lee Y.-H."/>
            <person name="Lindquist E."/>
            <person name="Lilly W."/>
            <person name="Lucas S."/>
            <person name="Morin E."/>
            <person name="Murat C."/>
            <person name="Oguiza J.A."/>
            <person name="Park J."/>
            <person name="Pisabarro A.G."/>
            <person name="Riley R."/>
            <person name="Rosling A."/>
            <person name="Salamov A."/>
            <person name="Schmidt O."/>
            <person name="Schmutz J."/>
            <person name="Skrede I."/>
            <person name="Stenlid J."/>
            <person name="Wiebenga A."/>
            <person name="Xie X."/>
            <person name="Kues U."/>
            <person name="Hibbett D.S."/>
            <person name="Hoffmeister D."/>
            <person name="Hogberg N."/>
            <person name="Martin F."/>
            <person name="Grigoriev I.V."/>
            <person name="Watkinson S.C."/>
        </authorList>
    </citation>
    <scope>NUCLEOTIDE SEQUENCE</scope>
    <source>
        <strain evidence="2">S7.9</strain>
    </source>
</reference>
<dbReference type="GO" id="GO:0016787">
    <property type="term" value="F:hydrolase activity"/>
    <property type="evidence" value="ECO:0007669"/>
    <property type="project" value="InterPro"/>
</dbReference>
<dbReference type="HOGENOM" id="CLU_054590_2_1_1"/>
<evidence type="ECO:0000313" key="2">
    <source>
        <dbReference type="EMBL" id="EGO18942.1"/>
    </source>
</evidence>
<dbReference type="AlphaFoldDB" id="F8PD93"/>
<protein>
    <recommendedName>
        <fullName evidence="1">Dienelactone hydrolase domain-containing protein</fullName>
    </recommendedName>
</protein>
<dbReference type="InterPro" id="IPR002925">
    <property type="entry name" value="Dienelactn_hydro"/>
</dbReference>
<evidence type="ECO:0000259" key="1">
    <source>
        <dbReference type="Pfam" id="PF01738"/>
    </source>
</evidence>
<dbReference type="PANTHER" id="PTHR17630:SF44">
    <property type="entry name" value="PROTEIN AIM2"/>
    <property type="match status" value="1"/>
</dbReference>
<proteinExistence type="predicted"/>
<dbReference type="GeneID" id="18821449"/>
<sequence>MSSTTLASAPASCCFTGVKHFGTPVGRVVDLGGLETYISEPKEQGPQKIVMLFLADVWGSLWINNKLLQDYFASVGYYVLGPDYLFGDAVPNHPPDFDRHTWAKTKLKPARDAFPKWLEAVKEIHGTENTKYCAVGYCFGAPFVMELAATDFIEAGALAHPAFLDESHFEDLKKPLLLCCAEEDHTFPLPSRRRAEDILVERKANYYFQIFAGIKHGFAVRGNPDVEQERWSKEECARTVDRWFKRFAGSE</sequence>
<name>F8PD93_SERL9</name>